<accession>A0A9P6AHR4</accession>
<dbReference type="Gene3D" id="1.20.5.340">
    <property type="match status" value="1"/>
</dbReference>
<sequence>MTSKRRQDDIESDSEDDGEESGSSSPSPSQKRARKDENSEEAHQRAQREEQQWEEKFEEYIRAKLNEKIGKKGGIAEIGIIQQIDLVNFLCHKNLTVKFGPQINFVIGHNGSGKSAVLTGIAVALGGKATSTGRGSGLKSFVKEGENAAEVTIRLKNEGSEAYKPDVYGKSIIITRNFNISGSSGYKIKALVVDGKKNQEKLISTKREELNAICDHMSIQVDNPLNVLTQDMSRQFISTSSPAEKYQFFLKGTQLQQLSEEYNVILENINKTDMVITQKAQALPDLKIAHQEAASRFKLAGEARKQKDLLDEVSRELAWAHVRDKENVSHSMLLAKTCPPLRLRFFASLQELMNFEKKSAEEQRMMEKTQIKLTEQEDQAKKIRGNKRKAEEEIKLLTDKIREEEQKLEDDLSGKRAELEKQILQVRERITENESSASRIDQQIQEAEQQVTEKEAALASLERAQRDDIHAHGEATKNVKAYQERLAGKFNAFGSNVPKILNAIANRQWRGDKPIGPIGTYVELINRKWVDVVKIAIGNHMSSWIVTDTDDFYPLKKILEETGNRQASIIVSKKDLFDYNQGEPPAEFTTILRILDFKDEFVKRVMINTAHIESTCVAETRKQADDSLLRTGLFFRTLTLDGFSVVRFREGGGSTTTLPRPGHPALFTGSDADVSERIQKEKDELLRLQSSIETRTAMIQRLKAEIDQCRRIANNGKVSLPRATTAIQRDGLTLKKLQEAASVAAPASISVLENALAEQEQEVSRSREDFARNETAQLDLKVQLKPIVQRLQAVKEEENELQLLSKSIEDEIAELAGERVEAQHLKGEYEKKLAEAKKKTAKIEEVCARVREEFVTWSERATEMYGDKFENPRNSDVVKAQREKLRNALKSHEKKVGMSVEELEAEVIRTKAIYRQAQEEFTELQQLNMNLNTSLHRRMNMWADWRRHIAMRCKIQFSPLISLSTTALTGGSTLIFQVQTDDQISGGKGKAKDPKSLSGGEKSFATICLLLALWEAIGCPIRCLDEFDVFMDAVNRKISMKVRKPPYLIDTAKSAEGRQFVFITPLDISTVGQGPEIRIHRMNDPERGQVQCVNFHSCQDDAPYSLNSFL</sequence>
<dbReference type="SUPFAM" id="SSF75553">
    <property type="entry name" value="Smc hinge domain"/>
    <property type="match status" value="1"/>
</dbReference>
<keyword evidence="4" id="KW-0158">Chromosome</keyword>
<keyword evidence="9" id="KW-0233">DNA recombination</keyword>
<feature type="region of interest" description="Disordered" evidence="13">
    <location>
        <begin position="1"/>
        <end position="53"/>
    </location>
</feature>
<dbReference type="GO" id="GO:0000724">
    <property type="term" value="P:double-strand break repair via homologous recombination"/>
    <property type="evidence" value="ECO:0007669"/>
    <property type="project" value="TreeGrafter"/>
</dbReference>
<dbReference type="GO" id="GO:0003684">
    <property type="term" value="F:damaged DNA binding"/>
    <property type="evidence" value="ECO:0007669"/>
    <property type="project" value="TreeGrafter"/>
</dbReference>
<keyword evidence="7" id="KW-0067">ATP-binding</keyword>
<evidence type="ECO:0000256" key="1">
    <source>
        <dbReference type="ARBA" id="ARBA00004123"/>
    </source>
</evidence>
<keyword evidence="16" id="KW-1185">Reference proteome</keyword>
<dbReference type="SUPFAM" id="SSF52540">
    <property type="entry name" value="P-loop containing nucleoside triphosphate hydrolases"/>
    <property type="match status" value="1"/>
</dbReference>
<dbReference type="InterPro" id="IPR003395">
    <property type="entry name" value="RecF/RecN/SMC_N"/>
</dbReference>
<keyword evidence="11" id="KW-0539">Nucleus</keyword>
<evidence type="ECO:0000256" key="3">
    <source>
        <dbReference type="ARBA" id="ARBA00006793"/>
    </source>
</evidence>
<evidence type="ECO:0000256" key="9">
    <source>
        <dbReference type="ARBA" id="ARBA00023172"/>
    </source>
</evidence>
<comment type="subcellular location">
    <subcellularLocation>
        <location evidence="2">Chromosome</location>
    </subcellularLocation>
    <subcellularLocation>
        <location evidence="1">Nucleus</location>
    </subcellularLocation>
</comment>
<dbReference type="OrthoDB" id="10072614at2759"/>
<name>A0A9P6AHR4_9AGAM</name>
<dbReference type="Gene3D" id="3.40.50.300">
    <property type="entry name" value="P-loop containing nucleotide triphosphate hydrolases"/>
    <property type="match status" value="2"/>
</dbReference>
<dbReference type="AlphaFoldDB" id="A0A9P6AHR4"/>
<dbReference type="EMBL" id="MU129137">
    <property type="protein sequence ID" value="KAF9505772.1"/>
    <property type="molecule type" value="Genomic_DNA"/>
</dbReference>
<evidence type="ECO:0000256" key="10">
    <source>
        <dbReference type="ARBA" id="ARBA00023204"/>
    </source>
</evidence>
<evidence type="ECO:0000256" key="8">
    <source>
        <dbReference type="ARBA" id="ARBA00023054"/>
    </source>
</evidence>
<keyword evidence="5" id="KW-0547">Nucleotide-binding</keyword>
<protein>
    <recommendedName>
        <fullName evidence="14">RecF/RecN/SMC N-terminal domain-containing protein</fullName>
    </recommendedName>
</protein>
<dbReference type="Proteomes" id="UP000886523">
    <property type="component" value="Unassembled WGS sequence"/>
</dbReference>
<dbReference type="PANTHER" id="PTHR19306">
    <property type="entry name" value="STRUCTURAL MAINTENANCE OF CHROMOSOMES 5,6 SMC5, SMC6"/>
    <property type="match status" value="1"/>
</dbReference>
<evidence type="ECO:0000256" key="11">
    <source>
        <dbReference type="ARBA" id="ARBA00023242"/>
    </source>
</evidence>
<dbReference type="GO" id="GO:0030915">
    <property type="term" value="C:Smc5-Smc6 complex"/>
    <property type="evidence" value="ECO:0007669"/>
    <property type="project" value="TreeGrafter"/>
</dbReference>
<dbReference type="GO" id="GO:0003697">
    <property type="term" value="F:single-stranded DNA binding"/>
    <property type="evidence" value="ECO:0007669"/>
    <property type="project" value="TreeGrafter"/>
</dbReference>
<comment type="caution">
    <text evidence="15">The sequence shown here is derived from an EMBL/GenBank/DDBJ whole genome shotgun (WGS) entry which is preliminary data.</text>
</comment>
<dbReference type="GO" id="GO:0005524">
    <property type="term" value="F:ATP binding"/>
    <property type="evidence" value="ECO:0007669"/>
    <property type="project" value="UniProtKB-KW"/>
</dbReference>
<keyword evidence="6" id="KW-0227">DNA damage</keyword>
<dbReference type="GO" id="GO:0051276">
    <property type="term" value="P:chromosome organization"/>
    <property type="evidence" value="ECO:0007669"/>
    <property type="project" value="InterPro"/>
</dbReference>
<evidence type="ECO:0000256" key="5">
    <source>
        <dbReference type="ARBA" id="ARBA00022741"/>
    </source>
</evidence>
<gene>
    <name evidence="15" type="ORF">BS47DRAFT_1306174</name>
</gene>
<evidence type="ECO:0000256" key="2">
    <source>
        <dbReference type="ARBA" id="ARBA00004286"/>
    </source>
</evidence>
<reference evidence="15" key="1">
    <citation type="journal article" date="2020" name="Nat. Commun.">
        <title>Large-scale genome sequencing of mycorrhizal fungi provides insights into the early evolution of symbiotic traits.</title>
        <authorList>
            <person name="Miyauchi S."/>
            <person name="Kiss E."/>
            <person name="Kuo A."/>
            <person name="Drula E."/>
            <person name="Kohler A."/>
            <person name="Sanchez-Garcia M."/>
            <person name="Morin E."/>
            <person name="Andreopoulos B."/>
            <person name="Barry K.W."/>
            <person name="Bonito G."/>
            <person name="Buee M."/>
            <person name="Carver A."/>
            <person name="Chen C."/>
            <person name="Cichocki N."/>
            <person name="Clum A."/>
            <person name="Culley D."/>
            <person name="Crous P.W."/>
            <person name="Fauchery L."/>
            <person name="Girlanda M."/>
            <person name="Hayes R.D."/>
            <person name="Keri Z."/>
            <person name="LaButti K."/>
            <person name="Lipzen A."/>
            <person name="Lombard V."/>
            <person name="Magnuson J."/>
            <person name="Maillard F."/>
            <person name="Murat C."/>
            <person name="Nolan M."/>
            <person name="Ohm R.A."/>
            <person name="Pangilinan J."/>
            <person name="Pereira M.F."/>
            <person name="Perotto S."/>
            <person name="Peter M."/>
            <person name="Pfister S."/>
            <person name="Riley R."/>
            <person name="Sitrit Y."/>
            <person name="Stielow J.B."/>
            <person name="Szollosi G."/>
            <person name="Zifcakova L."/>
            <person name="Stursova M."/>
            <person name="Spatafora J.W."/>
            <person name="Tedersoo L."/>
            <person name="Vaario L.M."/>
            <person name="Yamada A."/>
            <person name="Yan M."/>
            <person name="Wang P."/>
            <person name="Xu J."/>
            <person name="Bruns T."/>
            <person name="Baldrian P."/>
            <person name="Vilgalys R."/>
            <person name="Dunand C."/>
            <person name="Henrissat B."/>
            <person name="Grigoriev I.V."/>
            <person name="Hibbett D."/>
            <person name="Nagy L.G."/>
            <person name="Martin F.M."/>
        </authorList>
    </citation>
    <scope>NUCLEOTIDE SEQUENCE</scope>
    <source>
        <strain evidence="15">UP504</strain>
    </source>
</reference>
<feature type="coiled-coil region" evidence="12">
    <location>
        <begin position="749"/>
        <end position="934"/>
    </location>
</feature>
<evidence type="ECO:0000256" key="13">
    <source>
        <dbReference type="SAM" id="MobiDB-lite"/>
    </source>
</evidence>
<dbReference type="InterPro" id="IPR036277">
    <property type="entry name" value="SMC_hinge_sf"/>
</dbReference>
<evidence type="ECO:0000256" key="12">
    <source>
        <dbReference type="SAM" id="Coils"/>
    </source>
</evidence>
<dbReference type="InterPro" id="IPR027417">
    <property type="entry name" value="P-loop_NTPase"/>
</dbReference>
<feature type="compositionally biased region" description="Basic and acidic residues" evidence="13">
    <location>
        <begin position="34"/>
        <end position="53"/>
    </location>
</feature>
<keyword evidence="10" id="KW-0234">DNA repair</keyword>
<keyword evidence="8 12" id="KW-0175">Coiled coil</keyword>
<evidence type="ECO:0000256" key="7">
    <source>
        <dbReference type="ARBA" id="ARBA00022840"/>
    </source>
</evidence>
<feature type="compositionally biased region" description="Acidic residues" evidence="13">
    <location>
        <begin position="10"/>
        <end position="20"/>
    </location>
</feature>
<comment type="similarity">
    <text evidence="3">Belongs to the SMC family. SMC6 subfamily.</text>
</comment>
<evidence type="ECO:0000256" key="6">
    <source>
        <dbReference type="ARBA" id="ARBA00022763"/>
    </source>
</evidence>
<organism evidence="15 16">
    <name type="scientific">Hydnum rufescens UP504</name>
    <dbReference type="NCBI Taxonomy" id="1448309"/>
    <lineage>
        <taxon>Eukaryota</taxon>
        <taxon>Fungi</taxon>
        <taxon>Dikarya</taxon>
        <taxon>Basidiomycota</taxon>
        <taxon>Agaricomycotina</taxon>
        <taxon>Agaricomycetes</taxon>
        <taxon>Cantharellales</taxon>
        <taxon>Hydnaceae</taxon>
        <taxon>Hydnum</taxon>
    </lineage>
</organism>
<dbReference type="Pfam" id="PF02463">
    <property type="entry name" value="SMC_N"/>
    <property type="match status" value="1"/>
</dbReference>
<proteinExistence type="inferred from homology"/>
<dbReference type="GO" id="GO:0005634">
    <property type="term" value="C:nucleus"/>
    <property type="evidence" value="ECO:0007669"/>
    <property type="project" value="UniProtKB-SubCell"/>
</dbReference>
<evidence type="ECO:0000313" key="16">
    <source>
        <dbReference type="Proteomes" id="UP000886523"/>
    </source>
</evidence>
<feature type="coiled-coil region" evidence="12">
    <location>
        <begin position="357"/>
        <end position="467"/>
    </location>
</feature>
<evidence type="ECO:0000259" key="14">
    <source>
        <dbReference type="Pfam" id="PF02463"/>
    </source>
</evidence>
<evidence type="ECO:0000256" key="4">
    <source>
        <dbReference type="ARBA" id="ARBA00022454"/>
    </source>
</evidence>
<dbReference type="PANTHER" id="PTHR19306:SF6">
    <property type="entry name" value="STRUCTURAL MAINTENANCE OF CHROMOSOMES PROTEIN 6"/>
    <property type="match status" value="1"/>
</dbReference>
<feature type="domain" description="RecF/RecN/SMC N-terminal" evidence="14">
    <location>
        <begin position="81"/>
        <end position="1039"/>
    </location>
</feature>
<dbReference type="GO" id="GO:0035861">
    <property type="term" value="C:site of double-strand break"/>
    <property type="evidence" value="ECO:0007669"/>
    <property type="project" value="TreeGrafter"/>
</dbReference>
<evidence type="ECO:0000313" key="15">
    <source>
        <dbReference type="EMBL" id="KAF9505772.1"/>
    </source>
</evidence>